<dbReference type="InterPro" id="IPR042070">
    <property type="entry name" value="PucR_C-HTH_sf"/>
</dbReference>
<dbReference type="SUPFAM" id="SSF46689">
    <property type="entry name" value="Homeodomain-like"/>
    <property type="match status" value="1"/>
</dbReference>
<dbReference type="EMBL" id="JAUJWU010000001">
    <property type="protein sequence ID" value="MDN7245216.1"/>
    <property type="molecule type" value="Genomic_DNA"/>
</dbReference>
<dbReference type="InterPro" id="IPR041522">
    <property type="entry name" value="CdaR_GGDEF"/>
</dbReference>
<dbReference type="RefSeq" id="WP_301855743.1">
    <property type="nucleotide sequence ID" value="NZ_JAUJWU010000001.1"/>
</dbReference>
<evidence type="ECO:0000259" key="3">
    <source>
        <dbReference type="Pfam" id="PF13556"/>
    </source>
</evidence>
<evidence type="ECO:0000256" key="1">
    <source>
        <dbReference type="ARBA" id="ARBA00006754"/>
    </source>
</evidence>
<evidence type="ECO:0000313" key="5">
    <source>
        <dbReference type="EMBL" id="MDN7245216.1"/>
    </source>
</evidence>
<feature type="domain" description="PucR C-terminal helix-turn-helix" evidence="3">
    <location>
        <begin position="301"/>
        <end position="356"/>
    </location>
</feature>
<organism evidence="5 6">
    <name type="scientific">Planococcus shenhongbingii</name>
    <dbReference type="NCBI Taxonomy" id="3058398"/>
    <lineage>
        <taxon>Bacteria</taxon>
        <taxon>Bacillati</taxon>
        <taxon>Bacillota</taxon>
        <taxon>Bacilli</taxon>
        <taxon>Bacillales</taxon>
        <taxon>Caryophanaceae</taxon>
        <taxon>Planococcus</taxon>
    </lineage>
</organism>
<dbReference type="Pfam" id="PF05651">
    <property type="entry name" value="Diacid_rec"/>
    <property type="match status" value="1"/>
</dbReference>
<keyword evidence="6" id="KW-1185">Reference proteome</keyword>
<feature type="domain" description="CdaR GGDEF-like" evidence="4">
    <location>
        <begin position="144"/>
        <end position="257"/>
    </location>
</feature>
<sequence>MQKLTKKIANEIVRETSLRLQRNVNIMNTDGIIISALDKSRIGAVHEGALEVLATKKTLVIYPDQKWEGAQPGVNLPLVFRNQIIGVIGITGNPEDLVDIGELVKMTTELMIKQEFLDSQLEWKQRTKEMVAGQLLKKDPSFKDIHENLRLLEISLVPPFTSIIVQISERSLTNRAFIEQVEGAIGKRKGIVSFINFNRLFIALTGIAESDIPERVASLHQLLKSLGVKFRIAYSLPFYKADQFSQSYKDCEITLEISDAATDCASFANIEVKSLFYQVDETVAERFSHRVLKNFDTEKAETLEVFFANNQNIQQTADKLFLHRNTLIYRLKKIIEDTGYDPKSFEDALVLQVALWIFQKKERKSGS</sequence>
<reference evidence="5 6" key="1">
    <citation type="submission" date="2023-07" db="EMBL/GenBank/DDBJ databases">
        <title>Novel species in genus Planococcus.</title>
        <authorList>
            <person name="Ning S."/>
        </authorList>
    </citation>
    <scope>NUCLEOTIDE SEQUENCE [LARGE SCALE GENOMIC DNA]</scope>
    <source>
        <strain evidence="5 6">N017</strain>
    </source>
</reference>
<feature type="domain" description="Putative sugar diacid recognition" evidence="2">
    <location>
        <begin position="4"/>
        <end position="132"/>
    </location>
</feature>
<name>A0ABT8NBE9_9BACL</name>
<evidence type="ECO:0000259" key="4">
    <source>
        <dbReference type="Pfam" id="PF17853"/>
    </source>
</evidence>
<gene>
    <name evidence="5" type="ORF">QWY13_06860</name>
</gene>
<dbReference type="Proteomes" id="UP001172142">
    <property type="component" value="Unassembled WGS sequence"/>
</dbReference>
<dbReference type="InterPro" id="IPR025736">
    <property type="entry name" value="PucR_C-HTH_dom"/>
</dbReference>
<evidence type="ECO:0000313" key="6">
    <source>
        <dbReference type="Proteomes" id="UP001172142"/>
    </source>
</evidence>
<dbReference type="PANTHER" id="PTHR33744">
    <property type="entry name" value="CARBOHYDRATE DIACID REGULATOR"/>
    <property type="match status" value="1"/>
</dbReference>
<dbReference type="Pfam" id="PF17853">
    <property type="entry name" value="GGDEF_2"/>
    <property type="match status" value="1"/>
</dbReference>
<dbReference type="InterPro" id="IPR051448">
    <property type="entry name" value="CdaR-like_regulators"/>
</dbReference>
<accession>A0ABT8NBE9</accession>
<dbReference type="Gene3D" id="1.10.10.2840">
    <property type="entry name" value="PucR C-terminal helix-turn-helix domain"/>
    <property type="match status" value="1"/>
</dbReference>
<proteinExistence type="inferred from homology"/>
<dbReference type="Pfam" id="PF13556">
    <property type="entry name" value="HTH_30"/>
    <property type="match status" value="1"/>
</dbReference>
<dbReference type="PANTHER" id="PTHR33744:SF15">
    <property type="entry name" value="CARBOHYDRATE DIACID REGULATOR"/>
    <property type="match status" value="1"/>
</dbReference>
<protein>
    <submittedName>
        <fullName evidence="5">Sugar diacid recognition domain-containing protein</fullName>
    </submittedName>
</protein>
<dbReference type="InterPro" id="IPR008599">
    <property type="entry name" value="Diacid_rec"/>
</dbReference>
<evidence type="ECO:0000259" key="2">
    <source>
        <dbReference type="Pfam" id="PF05651"/>
    </source>
</evidence>
<comment type="caution">
    <text evidence="5">The sequence shown here is derived from an EMBL/GenBank/DDBJ whole genome shotgun (WGS) entry which is preliminary data.</text>
</comment>
<comment type="similarity">
    <text evidence="1">Belongs to the CdaR family.</text>
</comment>
<dbReference type="InterPro" id="IPR009057">
    <property type="entry name" value="Homeodomain-like_sf"/>
</dbReference>